<comment type="caution">
    <text evidence="1">The sequence shown here is derived from an EMBL/GenBank/DDBJ whole genome shotgun (WGS) entry which is preliminary data.</text>
</comment>
<name>A0A835YLB4_9CHLO</name>
<evidence type="ECO:0000313" key="2">
    <source>
        <dbReference type="Proteomes" id="UP000612055"/>
    </source>
</evidence>
<reference evidence="1" key="1">
    <citation type="journal article" date="2020" name="bioRxiv">
        <title>Comparative genomics of Chlamydomonas.</title>
        <authorList>
            <person name="Craig R.J."/>
            <person name="Hasan A.R."/>
            <person name="Ness R.W."/>
            <person name="Keightley P.D."/>
        </authorList>
    </citation>
    <scope>NUCLEOTIDE SEQUENCE</scope>
    <source>
        <strain evidence="1">CCAP 11/70</strain>
    </source>
</reference>
<organism evidence="1 2">
    <name type="scientific">Edaphochlamys debaryana</name>
    <dbReference type="NCBI Taxonomy" id="47281"/>
    <lineage>
        <taxon>Eukaryota</taxon>
        <taxon>Viridiplantae</taxon>
        <taxon>Chlorophyta</taxon>
        <taxon>core chlorophytes</taxon>
        <taxon>Chlorophyceae</taxon>
        <taxon>CS clade</taxon>
        <taxon>Chlamydomonadales</taxon>
        <taxon>Chlamydomonadales incertae sedis</taxon>
        <taxon>Edaphochlamys</taxon>
    </lineage>
</organism>
<accession>A0A835YLB4</accession>
<proteinExistence type="predicted"/>
<gene>
    <name evidence="1" type="ORF">HYH03_002071</name>
</gene>
<dbReference type="AlphaFoldDB" id="A0A835YLB4"/>
<sequence>MAVLREIRQNSRQTLQKVSSLEGRFAEANVGRALRERLENDHPGVRAWMQFLLRDAASVVRAVLPAGMSDDFYARAEQRLTAWLADKHRGVRAILLEELQAVPLRLKAASALTAEERSKQDSAAQAALANLSAIVADQEVPAPVLRAAIDALSCCAGAMPVSLERLRDCVERPHEAEALLAGELCVPCLTALHSDGRGGAASSTAGQLELDRLVPLQVQVANDATTASLELQEVKASSTGLPNARDQLQRRGRVLACVYHVLRDELPPAASGGADLPEDLRLLGTVGLGADGDLRASAEQLPPRLELRTAAGRECTMHMTYLVSVAEALKPWVPRDQR</sequence>
<dbReference type="OrthoDB" id="547164at2759"/>
<evidence type="ECO:0000313" key="1">
    <source>
        <dbReference type="EMBL" id="KAG2499774.1"/>
    </source>
</evidence>
<protein>
    <submittedName>
        <fullName evidence="1">Uncharacterized protein</fullName>
    </submittedName>
</protein>
<dbReference type="Proteomes" id="UP000612055">
    <property type="component" value="Unassembled WGS sequence"/>
</dbReference>
<dbReference type="EMBL" id="JAEHOE010000005">
    <property type="protein sequence ID" value="KAG2499774.1"/>
    <property type="molecule type" value="Genomic_DNA"/>
</dbReference>
<keyword evidence="2" id="KW-1185">Reference proteome</keyword>